<accession>A0A0E9Q1P7</accession>
<reference evidence="1" key="2">
    <citation type="journal article" date="2015" name="Fish Shellfish Immunol.">
        <title>Early steps in the European eel (Anguilla anguilla)-Vibrio vulnificus interaction in the gills: Role of the RtxA13 toxin.</title>
        <authorList>
            <person name="Callol A."/>
            <person name="Pajuelo D."/>
            <person name="Ebbesson L."/>
            <person name="Teles M."/>
            <person name="MacKenzie S."/>
            <person name="Amaro C."/>
        </authorList>
    </citation>
    <scope>NUCLEOTIDE SEQUENCE</scope>
</reference>
<proteinExistence type="predicted"/>
<protein>
    <submittedName>
        <fullName evidence="1">Uncharacterized protein</fullName>
    </submittedName>
</protein>
<dbReference type="AlphaFoldDB" id="A0A0E9Q1P7"/>
<evidence type="ECO:0000313" key="1">
    <source>
        <dbReference type="EMBL" id="JAH10053.1"/>
    </source>
</evidence>
<organism evidence="1">
    <name type="scientific">Anguilla anguilla</name>
    <name type="common">European freshwater eel</name>
    <name type="synonym">Muraena anguilla</name>
    <dbReference type="NCBI Taxonomy" id="7936"/>
    <lineage>
        <taxon>Eukaryota</taxon>
        <taxon>Metazoa</taxon>
        <taxon>Chordata</taxon>
        <taxon>Craniata</taxon>
        <taxon>Vertebrata</taxon>
        <taxon>Euteleostomi</taxon>
        <taxon>Actinopterygii</taxon>
        <taxon>Neopterygii</taxon>
        <taxon>Teleostei</taxon>
        <taxon>Anguilliformes</taxon>
        <taxon>Anguillidae</taxon>
        <taxon>Anguilla</taxon>
    </lineage>
</organism>
<name>A0A0E9Q1P7_ANGAN</name>
<sequence length="29" mass="3531">MSVELSRFQLIFFFTVDRLVCLINTFEYV</sequence>
<dbReference type="EMBL" id="GBXM01098524">
    <property type="protein sequence ID" value="JAH10053.1"/>
    <property type="molecule type" value="Transcribed_RNA"/>
</dbReference>
<reference evidence="1" key="1">
    <citation type="submission" date="2014-11" db="EMBL/GenBank/DDBJ databases">
        <authorList>
            <person name="Amaro Gonzalez C."/>
        </authorList>
    </citation>
    <scope>NUCLEOTIDE SEQUENCE</scope>
</reference>